<dbReference type="EMBL" id="JANPWB010000014">
    <property type="protein sequence ID" value="KAJ1095610.1"/>
    <property type="molecule type" value="Genomic_DNA"/>
</dbReference>
<dbReference type="Proteomes" id="UP001066276">
    <property type="component" value="Chromosome 10"/>
</dbReference>
<organism evidence="2 3">
    <name type="scientific">Pleurodeles waltl</name>
    <name type="common">Iberian ribbed newt</name>
    <dbReference type="NCBI Taxonomy" id="8319"/>
    <lineage>
        <taxon>Eukaryota</taxon>
        <taxon>Metazoa</taxon>
        <taxon>Chordata</taxon>
        <taxon>Craniata</taxon>
        <taxon>Vertebrata</taxon>
        <taxon>Euteleostomi</taxon>
        <taxon>Amphibia</taxon>
        <taxon>Batrachia</taxon>
        <taxon>Caudata</taxon>
        <taxon>Salamandroidea</taxon>
        <taxon>Salamandridae</taxon>
        <taxon>Pleurodelinae</taxon>
        <taxon>Pleurodeles</taxon>
    </lineage>
</organism>
<keyword evidence="3" id="KW-1185">Reference proteome</keyword>
<feature type="compositionally biased region" description="Basic and acidic residues" evidence="1">
    <location>
        <begin position="57"/>
        <end position="66"/>
    </location>
</feature>
<accession>A0AAV7LVQ0</accession>
<dbReference type="AlphaFoldDB" id="A0AAV7LVQ0"/>
<evidence type="ECO:0000313" key="2">
    <source>
        <dbReference type="EMBL" id="KAJ1095610.1"/>
    </source>
</evidence>
<proteinExistence type="predicted"/>
<gene>
    <name evidence="2" type="ORF">NDU88_000769</name>
</gene>
<protein>
    <submittedName>
        <fullName evidence="2">Uncharacterized protein</fullName>
    </submittedName>
</protein>
<evidence type="ECO:0000313" key="3">
    <source>
        <dbReference type="Proteomes" id="UP001066276"/>
    </source>
</evidence>
<comment type="caution">
    <text evidence="2">The sequence shown here is derived from an EMBL/GenBank/DDBJ whole genome shotgun (WGS) entry which is preliminary data.</text>
</comment>
<name>A0AAV7LVQ0_PLEWA</name>
<sequence length="66" mass="6971">MCEGGGAPCLFPQGAGAGFGLGGERVCLCRRDPAERRNRNKYLNPAGKRLPPPGPGQRKEASAYGR</sequence>
<reference evidence="2" key="1">
    <citation type="journal article" date="2022" name="bioRxiv">
        <title>Sequencing and chromosome-scale assembly of the giantPleurodeles waltlgenome.</title>
        <authorList>
            <person name="Brown T."/>
            <person name="Elewa A."/>
            <person name="Iarovenko S."/>
            <person name="Subramanian E."/>
            <person name="Araus A.J."/>
            <person name="Petzold A."/>
            <person name="Susuki M."/>
            <person name="Suzuki K.-i.T."/>
            <person name="Hayashi T."/>
            <person name="Toyoda A."/>
            <person name="Oliveira C."/>
            <person name="Osipova E."/>
            <person name="Leigh N.D."/>
            <person name="Simon A."/>
            <person name="Yun M.H."/>
        </authorList>
    </citation>
    <scope>NUCLEOTIDE SEQUENCE</scope>
    <source>
        <strain evidence="2">20211129_DDA</strain>
        <tissue evidence="2">Liver</tissue>
    </source>
</reference>
<evidence type="ECO:0000256" key="1">
    <source>
        <dbReference type="SAM" id="MobiDB-lite"/>
    </source>
</evidence>
<feature type="region of interest" description="Disordered" evidence="1">
    <location>
        <begin position="38"/>
        <end position="66"/>
    </location>
</feature>